<dbReference type="AlphaFoldDB" id="A0A3B6UAP4"/>
<dbReference type="Gramene" id="TraesCAD_scaffold_003180_01G000400.1">
    <property type="protein sequence ID" value="TraesCAD_scaffold_003180_01G000400.1"/>
    <property type="gene ID" value="TraesCAD_scaffold_003180_01G000400"/>
</dbReference>
<organism evidence="1">
    <name type="scientific">Triticum aestivum</name>
    <name type="common">Wheat</name>
    <dbReference type="NCBI Taxonomy" id="4565"/>
    <lineage>
        <taxon>Eukaryota</taxon>
        <taxon>Viridiplantae</taxon>
        <taxon>Streptophyta</taxon>
        <taxon>Embryophyta</taxon>
        <taxon>Tracheophyta</taxon>
        <taxon>Spermatophyta</taxon>
        <taxon>Magnoliopsida</taxon>
        <taxon>Liliopsida</taxon>
        <taxon>Poales</taxon>
        <taxon>Poaceae</taxon>
        <taxon>BOP clade</taxon>
        <taxon>Pooideae</taxon>
        <taxon>Triticodae</taxon>
        <taxon>Triticeae</taxon>
        <taxon>Triticinae</taxon>
        <taxon>Triticum</taxon>
    </lineage>
</organism>
<dbReference type="Gramene" id="TraesJAG4B03G02402280.1">
    <property type="protein sequence ID" value="TraesJAG4B03G02402280.1"/>
    <property type="gene ID" value="TraesJAG4B03G02402280"/>
</dbReference>
<dbReference type="Gramene" id="TraesROB_scaffold_180056_01G000100.1">
    <property type="protein sequence ID" value="TraesROB_scaffold_180056_01G000100.1"/>
    <property type="gene ID" value="TraesROB_scaffold_180056_01G000100"/>
</dbReference>
<dbReference type="Gramene" id="TraesCLE_scaffold_013922_01G000200.1">
    <property type="protein sequence ID" value="TraesCLE_scaffold_013922_01G000200.1"/>
    <property type="gene ID" value="TraesCLE_scaffold_013922_01G000200"/>
</dbReference>
<protein>
    <submittedName>
        <fullName evidence="1">Uncharacterized protein</fullName>
    </submittedName>
</protein>
<dbReference type="Gramene" id="TraesNOR4B03G02239910.1">
    <property type="protein sequence ID" value="TraesNOR4B03G02239910.1"/>
    <property type="gene ID" value="TraesNOR4B03G02239910"/>
</dbReference>
<dbReference type="EnsemblPlants" id="TraesCSU02G061600.1">
    <property type="protein sequence ID" value="TraesCSU02G061600.1"/>
    <property type="gene ID" value="TraesCSU02G061600"/>
</dbReference>
<keyword evidence="2" id="KW-1185">Reference proteome</keyword>
<dbReference type="OMA" id="DCCPFIL"/>
<reference evidence="1" key="1">
    <citation type="submission" date="2018-08" db="EMBL/GenBank/DDBJ databases">
        <authorList>
            <person name="Rossello M."/>
        </authorList>
    </citation>
    <scope>NUCLEOTIDE SEQUENCE [LARGE SCALE GENOMIC DNA]</scope>
    <source>
        <strain evidence="1">cv. Chinese Spring</strain>
    </source>
</reference>
<evidence type="ECO:0000313" key="1">
    <source>
        <dbReference type="EnsemblPlants" id="TraesCSU02G061600.1"/>
    </source>
</evidence>
<sequence length="117" mass="13347">MDALQKLVLTVQYSESQLPSYLQTVKSSHLLLDCCPFILISMALGKSSSEWDKFSHIQHVEAYADEEGIEKRWHVFYTRDPYNMETNINLQELPNALSVFQSRGEDGKRSCTEGICG</sequence>
<dbReference type="Proteomes" id="UP000019116">
    <property type="component" value="Chromosome Un"/>
</dbReference>
<dbReference type="STRING" id="4565.A0A3B6UAP4"/>
<accession>A0A3B6UAP4</accession>
<dbReference type="OrthoDB" id="671427at2759"/>
<dbReference type="Gramene" id="TraesCSU02G061600.1">
    <property type="protein sequence ID" value="TraesCSU02G061600.1"/>
    <property type="gene ID" value="TraesCSU02G061600"/>
</dbReference>
<dbReference type="Gramene" id="TraesMAC4B03G02224010.1">
    <property type="protein sequence ID" value="TraesMAC4B03G02224010.1"/>
    <property type="gene ID" value="TraesMAC4B03G02224010"/>
</dbReference>
<dbReference type="Gramene" id="TraesLDM4B03G02231610.1">
    <property type="protein sequence ID" value="TraesLDM4B03G02231610.1"/>
    <property type="gene ID" value="TraesLDM4B03G02231610"/>
</dbReference>
<evidence type="ECO:0000313" key="2">
    <source>
        <dbReference type="Proteomes" id="UP000019116"/>
    </source>
</evidence>
<name>A0A3B6UAP4_WHEAT</name>
<proteinExistence type="predicted"/>
<reference evidence="1" key="2">
    <citation type="submission" date="2018-10" db="UniProtKB">
        <authorList>
            <consortium name="EnsemblPlants"/>
        </authorList>
    </citation>
    <scope>IDENTIFICATION</scope>
</reference>